<proteinExistence type="predicted"/>
<evidence type="ECO:0000313" key="3">
    <source>
        <dbReference type="Proteomes" id="UP000321960"/>
    </source>
</evidence>
<reference evidence="1 3" key="3">
    <citation type="submission" date="2019-07" db="EMBL/GenBank/DDBJ databases">
        <title>Whole genome shotgun sequence of Methylobacterium oxalidis NBRC 107715.</title>
        <authorList>
            <person name="Hosoyama A."/>
            <person name="Uohara A."/>
            <person name="Ohji S."/>
            <person name="Ichikawa N."/>
        </authorList>
    </citation>
    <scope>NUCLEOTIDE SEQUENCE [LARGE SCALE GENOMIC DNA]</scope>
    <source>
        <strain evidence="1 3">NBRC 107715</strain>
    </source>
</reference>
<evidence type="ECO:0000313" key="2">
    <source>
        <dbReference type="EMBL" id="GLS65168.1"/>
    </source>
</evidence>
<gene>
    <name evidence="2" type="ORF">GCM10007888_35500</name>
    <name evidence="1" type="ORF">MOX02_41870</name>
</gene>
<reference evidence="2" key="4">
    <citation type="submission" date="2023-01" db="EMBL/GenBank/DDBJ databases">
        <title>Draft genome sequence of Methylobacterium oxalidis strain NBRC 107715.</title>
        <authorList>
            <person name="Sun Q."/>
            <person name="Mori K."/>
        </authorList>
    </citation>
    <scope>NUCLEOTIDE SEQUENCE</scope>
    <source>
        <strain evidence="2">NBRC 107715</strain>
    </source>
</reference>
<dbReference type="AlphaFoldDB" id="A0A512J8H3"/>
<name>A0A512J8H3_9HYPH</name>
<organism evidence="1 3">
    <name type="scientific">Methylobacterium oxalidis</name>
    <dbReference type="NCBI Taxonomy" id="944322"/>
    <lineage>
        <taxon>Bacteria</taxon>
        <taxon>Pseudomonadati</taxon>
        <taxon>Pseudomonadota</taxon>
        <taxon>Alphaproteobacteria</taxon>
        <taxon>Hyphomicrobiales</taxon>
        <taxon>Methylobacteriaceae</taxon>
        <taxon>Methylobacterium</taxon>
    </lineage>
</organism>
<protein>
    <submittedName>
        <fullName evidence="1">Uncharacterized protein</fullName>
    </submittedName>
</protein>
<reference evidence="2" key="1">
    <citation type="journal article" date="2014" name="Int. J. Syst. Evol. Microbiol.">
        <title>Complete genome of a new Firmicutes species belonging to the dominant human colonic microbiota ('Ruminococcus bicirculans') reveals two chromosomes and a selective capacity to utilize plant glucans.</title>
        <authorList>
            <consortium name="NISC Comparative Sequencing Program"/>
            <person name="Wegmann U."/>
            <person name="Louis P."/>
            <person name="Goesmann A."/>
            <person name="Henrissat B."/>
            <person name="Duncan S.H."/>
            <person name="Flint H.J."/>
        </authorList>
    </citation>
    <scope>NUCLEOTIDE SEQUENCE</scope>
    <source>
        <strain evidence="2">NBRC 107715</strain>
    </source>
</reference>
<dbReference type="EMBL" id="BJZU01000092">
    <property type="protein sequence ID" value="GEP06149.1"/>
    <property type="molecule type" value="Genomic_DNA"/>
</dbReference>
<sequence>MTPLPSSLPTLGPTNAFVAAALFASPEWKEPRRRQLRCLTHVLATLPTAETAPHARSTAARAFALCALLAHDRADESLAETLSGVHLTACSLRTSRLAFDLVLRLYVGLIVDAAGLADPAGTLACLWPHLGRALGEFGDLEVLGVLAACQRLALAVESERADRVIVAALRLCRRLMPDAA</sequence>
<keyword evidence="4" id="KW-1185">Reference proteome</keyword>
<comment type="caution">
    <text evidence="1">The sequence shown here is derived from an EMBL/GenBank/DDBJ whole genome shotgun (WGS) entry which is preliminary data.</text>
</comment>
<evidence type="ECO:0000313" key="1">
    <source>
        <dbReference type="EMBL" id="GEP06149.1"/>
    </source>
</evidence>
<evidence type="ECO:0000313" key="4">
    <source>
        <dbReference type="Proteomes" id="UP001156856"/>
    </source>
</evidence>
<accession>A0A512J8H3</accession>
<dbReference type="Proteomes" id="UP001156856">
    <property type="component" value="Unassembled WGS sequence"/>
</dbReference>
<reference evidence="4" key="2">
    <citation type="journal article" date="2019" name="Int. J. Syst. Evol. Microbiol.">
        <title>The Global Catalogue of Microorganisms (GCM) 10K type strain sequencing project: providing services to taxonomists for standard genome sequencing and annotation.</title>
        <authorList>
            <consortium name="The Broad Institute Genomics Platform"/>
            <consortium name="The Broad Institute Genome Sequencing Center for Infectious Disease"/>
            <person name="Wu L."/>
            <person name="Ma J."/>
        </authorList>
    </citation>
    <scope>NUCLEOTIDE SEQUENCE [LARGE SCALE GENOMIC DNA]</scope>
    <source>
        <strain evidence="4">NBRC 107715</strain>
    </source>
</reference>
<dbReference type="EMBL" id="BSPK01000064">
    <property type="protein sequence ID" value="GLS65168.1"/>
    <property type="molecule type" value="Genomic_DNA"/>
</dbReference>
<dbReference type="Proteomes" id="UP000321960">
    <property type="component" value="Unassembled WGS sequence"/>
</dbReference>